<dbReference type="SUPFAM" id="SSF63446">
    <property type="entry name" value="Type I dockerin domain"/>
    <property type="match status" value="1"/>
</dbReference>
<gene>
    <name evidence="3" type="ORF">PLANPX_1085</name>
</gene>
<feature type="chain" id="PRO_5025017241" description="Ice-binding protein C-terminal domain-containing protein" evidence="1">
    <location>
        <begin position="24"/>
        <end position="286"/>
    </location>
</feature>
<dbReference type="Gene3D" id="1.10.1330.10">
    <property type="entry name" value="Dockerin domain"/>
    <property type="match status" value="1"/>
</dbReference>
<dbReference type="AlphaFoldDB" id="A0A5K7XAP1"/>
<name>A0A5K7XAP1_9BACT</name>
<evidence type="ECO:0000313" key="4">
    <source>
        <dbReference type="Proteomes" id="UP000326837"/>
    </source>
</evidence>
<accession>A0A5K7XAP1</accession>
<feature type="domain" description="Ice-binding protein C-terminal" evidence="2">
    <location>
        <begin position="262"/>
        <end position="285"/>
    </location>
</feature>
<evidence type="ECO:0000259" key="2">
    <source>
        <dbReference type="Pfam" id="PF07589"/>
    </source>
</evidence>
<proteinExistence type="predicted"/>
<keyword evidence="4" id="KW-1185">Reference proteome</keyword>
<dbReference type="PROSITE" id="PS00018">
    <property type="entry name" value="EF_HAND_1"/>
    <property type="match status" value="2"/>
</dbReference>
<dbReference type="EMBL" id="AP021861">
    <property type="protein sequence ID" value="BBO31473.1"/>
    <property type="molecule type" value="Genomic_DNA"/>
</dbReference>
<dbReference type="Proteomes" id="UP000326837">
    <property type="component" value="Chromosome"/>
</dbReference>
<dbReference type="NCBIfam" id="TIGR02595">
    <property type="entry name" value="PEP_CTERM"/>
    <property type="match status" value="1"/>
</dbReference>
<dbReference type="KEGG" id="lpav:PLANPX_1085"/>
<evidence type="ECO:0000256" key="1">
    <source>
        <dbReference type="SAM" id="SignalP"/>
    </source>
</evidence>
<feature type="signal peptide" evidence="1">
    <location>
        <begin position="1"/>
        <end position="23"/>
    </location>
</feature>
<dbReference type="GO" id="GO:0000272">
    <property type="term" value="P:polysaccharide catabolic process"/>
    <property type="evidence" value="ECO:0007669"/>
    <property type="project" value="InterPro"/>
</dbReference>
<evidence type="ECO:0000313" key="3">
    <source>
        <dbReference type="EMBL" id="BBO31473.1"/>
    </source>
</evidence>
<organism evidence="3 4">
    <name type="scientific">Lacipirellula parvula</name>
    <dbReference type="NCBI Taxonomy" id="2650471"/>
    <lineage>
        <taxon>Bacteria</taxon>
        <taxon>Pseudomonadati</taxon>
        <taxon>Planctomycetota</taxon>
        <taxon>Planctomycetia</taxon>
        <taxon>Pirellulales</taxon>
        <taxon>Lacipirellulaceae</taxon>
        <taxon>Lacipirellula</taxon>
    </lineage>
</organism>
<dbReference type="InterPro" id="IPR036439">
    <property type="entry name" value="Dockerin_dom_sf"/>
</dbReference>
<dbReference type="InterPro" id="IPR018247">
    <property type="entry name" value="EF_Hand_1_Ca_BS"/>
</dbReference>
<protein>
    <recommendedName>
        <fullName evidence="2">Ice-binding protein C-terminal domain-containing protein</fullName>
    </recommendedName>
</protein>
<dbReference type="InterPro" id="IPR013424">
    <property type="entry name" value="Ice-binding_C"/>
</dbReference>
<sequence>MKRGLAFALCAALVGAMASPAFAVVNVQLNLRYTNPANPNGGGTWDLLAQSTGAQGLAGAQITIGGNLGVTGTDTPLAAITPNAAVFNATTSVFKFTGTAASTTITLGDDLAGSVIFNVGKGAGTPGNIAADDLFPSNSVFWDNSALLASGSWTGARPTLVTGGITANEFDATGKAVVATNGTVSVRGDSVGVDGLKLGDVNRDGLVNVNDFGGLSANYLQPGVKTWDQGDFNSDGTVNVNDFGALSSNYNSAIVPPRPVSAVPEPTSIAMLGVALLGLGAFAKRK</sequence>
<keyword evidence="1" id="KW-0732">Signal</keyword>
<reference evidence="4" key="1">
    <citation type="submission" date="2019-10" db="EMBL/GenBank/DDBJ databases">
        <title>Lacipirellula parvula gen. nov., sp. nov., representing a lineage of planctomycetes widespread in freshwater anoxic habitats, and description of the family Lacipirellulaceae.</title>
        <authorList>
            <person name="Dedysh S.N."/>
            <person name="Kulichevskaya I.S."/>
            <person name="Beletsky A.V."/>
            <person name="Rakitin A.L."/>
            <person name="Mardanov A.V."/>
            <person name="Ivanova A.A."/>
            <person name="Saltykova V.X."/>
            <person name="Rijpstra W.I.C."/>
            <person name="Sinninghe Damste J.S."/>
            <person name="Ravin N.V."/>
        </authorList>
    </citation>
    <scope>NUCLEOTIDE SEQUENCE [LARGE SCALE GENOMIC DNA]</scope>
    <source>
        <strain evidence="4">PX69</strain>
    </source>
</reference>
<dbReference type="Pfam" id="PF07589">
    <property type="entry name" value="PEP-CTERM"/>
    <property type="match status" value="1"/>
</dbReference>